<dbReference type="KEGG" id="pmet:G4Y79_02315"/>
<organism evidence="2 3">
    <name type="scientific">Phototrophicus methaneseepsis</name>
    <dbReference type="NCBI Taxonomy" id="2710758"/>
    <lineage>
        <taxon>Bacteria</taxon>
        <taxon>Bacillati</taxon>
        <taxon>Chloroflexota</taxon>
        <taxon>Candidatus Thermofontia</taxon>
        <taxon>Phototrophicales</taxon>
        <taxon>Phototrophicaceae</taxon>
        <taxon>Phototrophicus</taxon>
    </lineage>
</organism>
<evidence type="ECO:0000313" key="2">
    <source>
        <dbReference type="EMBL" id="QPC83230.1"/>
    </source>
</evidence>
<sequence>MAQQFRSEALESELKKLHDIVDGIKATVIVNIDGLLVAAYPAQDDENPHHNPTSSPQVAAMSATLIGLAEKTLGRLAQGDLERLLMQGEEGTMVVYPAGRAAVAVLVDKQAHMARVLYATQQAAEEITRILGN</sequence>
<dbReference type="RefSeq" id="WP_195171297.1">
    <property type="nucleotide sequence ID" value="NZ_CP062983.1"/>
</dbReference>
<feature type="domain" description="Roadblock/LAMTOR2" evidence="1">
    <location>
        <begin position="10"/>
        <end position="107"/>
    </location>
</feature>
<proteinExistence type="predicted"/>
<reference evidence="2 3" key="1">
    <citation type="submission" date="2020-02" db="EMBL/GenBank/DDBJ databases">
        <authorList>
            <person name="Zheng R.K."/>
            <person name="Sun C.M."/>
        </authorList>
    </citation>
    <scope>NUCLEOTIDE SEQUENCE [LARGE SCALE GENOMIC DNA]</scope>
    <source>
        <strain evidence="3">rifampicinis</strain>
    </source>
</reference>
<dbReference type="AlphaFoldDB" id="A0A7S8EA73"/>
<dbReference type="Proteomes" id="UP000594468">
    <property type="component" value="Chromosome"/>
</dbReference>
<keyword evidence="3" id="KW-1185">Reference proteome</keyword>
<dbReference type="SMART" id="SM00960">
    <property type="entry name" value="Robl_LC7"/>
    <property type="match status" value="1"/>
</dbReference>
<dbReference type="Gene3D" id="3.30.450.30">
    <property type="entry name" value="Dynein light chain 2a, cytoplasmic"/>
    <property type="match status" value="1"/>
</dbReference>
<protein>
    <submittedName>
        <fullName evidence="2">Roadblock/LC7 domain-containing protein</fullName>
    </submittedName>
</protein>
<dbReference type="EMBL" id="CP062983">
    <property type="protein sequence ID" value="QPC83230.1"/>
    <property type="molecule type" value="Genomic_DNA"/>
</dbReference>
<dbReference type="InterPro" id="IPR004942">
    <property type="entry name" value="Roadblock/LAMTOR2_dom"/>
</dbReference>
<dbReference type="SUPFAM" id="SSF103196">
    <property type="entry name" value="Roadblock/LC7 domain"/>
    <property type="match status" value="1"/>
</dbReference>
<evidence type="ECO:0000313" key="3">
    <source>
        <dbReference type="Proteomes" id="UP000594468"/>
    </source>
</evidence>
<name>A0A7S8EA73_9CHLR</name>
<dbReference type="Pfam" id="PF03259">
    <property type="entry name" value="Robl_LC7"/>
    <property type="match status" value="1"/>
</dbReference>
<evidence type="ECO:0000259" key="1">
    <source>
        <dbReference type="SMART" id="SM00960"/>
    </source>
</evidence>
<gene>
    <name evidence="2" type="ORF">G4Y79_02315</name>
</gene>
<accession>A0A7S8EA73</accession>